<accession>A0ABR3DN27</accession>
<organism evidence="1 2">
    <name type="scientific">Neurospora intermedia</name>
    <dbReference type="NCBI Taxonomy" id="5142"/>
    <lineage>
        <taxon>Eukaryota</taxon>
        <taxon>Fungi</taxon>
        <taxon>Dikarya</taxon>
        <taxon>Ascomycota</taxon>
        <taxon>Pezizomycotina</taxon>
        <taxon>Sordariomycetes</taxon>
        <taxon>Sordariomycetidae</taxon>
        <taxon>Sordariales</taxon>
        <taxon>Sordariaceae</taxon>
        <taxon>Neurospora</taxon>
    </lineage>
</organism>
<dbReference type="EMBL" id="JAVLET010000002">
    <property type="protein sequence ID" value="KAL0474067.1"/>
    <property type="molecule type" value="Genomic_DNA"/>
</dbReference>
<evidence type="ECO:0000313" key="1">
    <source>
        <dbReference type="EMBL" id="KAL0474067.1"/>
    </source>
</evidence>
<name>A0ABR3DN27_NEUIN</name>
<dbReference type="Proteomes" id="UP001451303">
    <property type="component" value="Unassembled WGS sequence"/>
</dbReference>
<protein>
    <recommendedName>
        <fullName evidence="3">Peptidase C39-like domain-containing protein</fullName>
    </recommendedName>
</protein>
<evidence type="ECO:0008006" key="3">
    <source>
        <dbReference type="Google" id="ProtNLM"/>
    </source>
</evidence>
<keyword evidence="2" id="KW-1185">Reference proteome</keyword>
<reference evidence="1 2" key="1">
    <citation type="submission" date="2023-09" db="EMBL/GenBank/DDBJ databases">
        <title>Multi-omics analysis of a traditional fermented food reveals byproduct-associated fungal strains for waste-to-food upcycling.</title>
        <authorList>
            <consortium name="Lawrence Berkeley National Laboratory"/>
            <person name="Rekdal V.M."/>
            <person name="Villalobos-Escobedo J.M."/>
            <person name="Rodriguez-Valeron N."/>
            <person name="Garcia M.O."/>
            <person name="Vasquez D.P."/>
            <person name="Damayanti I."/>
            <person name="Sorensen P.M."/>
            <person name="Baidoo E.E."/>
            <person name="De Carvalho A.C."/>
            <person name="Riley R."/>
            <person name="Lipzen A."/>
            <person name="He G."/>
            <person name="Yan M."/>
            <person name="Haridas S."/>
            <person name="Daum C."/>
            <person name="Yoshinaga Y."/>
            <person name="Ng V."/>
            <person name="Grigoriev I.V."/>
            <person name="Munk R."/>
            <person name="Nuraida L."/>
            <person name="Wijaya C.H."/>
            <person name="Morales P.-C."/>
            <person name="Keasling J.D."/>
        </authorList>
    </citation>
    <scope>NUCLEOTIDE SEQUENCE [LARGE SCALE GENOMIC DNA]</scope>
    <source>
        <strain evidence="1 2">FGSC 2613</strain>
    </source>
</reference>
<proteinExistence type="predicted"/>
<comment type="caution">
    <text evidence="1">The sequence shown here is derived from an EMBL/GenBank/DDBJ whole genome shotgun (WGS) entry which is preliminary data.</text>
</comment>
<sequence length="198" mass="22844">MAYRQQRTIHRKWDPDTCVYPEKGINMQTVYERASRRRDKPMAFQGFADESHGSPDYPHISIYWIEHWGNNPVYGDDSFNRIKGTEAICRAEAARLGFDVVVLRAGLHNKRNQHDEYGTIRTKNDPRSGRQVNDTVDADWHLTVLMGYDTENLVIHGHIYVAWDSKVSCGIRVVKDATERKHVRPGEEPGPSAYWSLC</sequence>
<gene>
    <name evidence="1" type="ORF">QR685DRAFT_542544</name>
</gene>
<evidence type="ECO:0000313" key="2">
    <source>
        <dbReference type="Proteomes" id="UP001451303"/>
    </source>
</evidence>